<dbReference type="Pfam" id="PF17798">
    <property type="entry name" value="TRIF-NTD"/>
    <property type="match status" value="1"/>
</dbReference>
<keyword evidence="4 6" id="KW-0391">Immunity</keyword>
<dbReference type="InterPro" id="IPR046946">
    <property type="entry name" value="TCAM1/2"/>
</dbReference>
<keyword evidence="6" id="KW-0496">Mitochondrion</keyword>
<gene>
    <name evidence="10" type="primary">TICAM1</name>
</gene>
<dbReference type="InterPro" id="IPR035897">
    <property type="entry name" value="Toll_tir_struct_dom_sf"/>
</dbReference>
<feature type="region of interest" description="Disordered" evidence="7">
    <location>
        <begin position="641"/>
        <end position="670"/>
    </location>
</feature>
<feature type="region of interest" description="Disordered" evidence="7">
    <location>
        <begin position="320"/>
        <end position="384"/>
    </location>
</feature>
<dbReference type="RefSeq" id="XP_008585959.1">
    <property type="nucleotide sequence ID" value="XM_008587737.1"/>
</dbReference>
<evidence type="ECO:0000256" key="2">
    <source>
        <dbReference type="ARBA" id="ARBA00022553"/>
    </source>
</evidence>
<keyword evidence="3 6" id="KW-0399">Innate immunity</keyword>
<accession>A0ABM0RZB8</accession>
<feature type="compositionally biased region" description="Pro residues" evidence="7">
    <location>
        <begin position="641"/>
        <end position="656"/>
    </location>
</feature>
<keyword evidence="9" id="KW-1185">Reference proteome</keyword>
<evidence type="ECO:0000256" key="6">
    <source>
        <dbReference type="PIRNR" id="PIRNR037744"/>
    </source>
</evidence>
<reference evidence="10" key="1">
    <citation type="submission" date="2025-08" db="UniProtKB">
        <authorList>
            <consortium name="RefSeq"/>
        </authorList>
    </citation>
    <scope>IDENTIFICATION</scope>
</reference>
<evidence type="ECO:0000313" key="9">
    <source>
        <dbReference type="Proteomes" id="UP000694923"/>
    </source>
</evidence>
<feature type="region of interest" description="Disordered" evidence="7">
    <location>
        <begin position="217"/>
        <end position="297"/>
    </location>
</feature>
<comment type="subunit">
    <text evidence="6">Homodimer. Found in a multi-helicase-TICAM1 complex at least composed of DHX36, DDX1, DDX21 and TICAM1.</text>
</comment>
<keyword evidence="1 6" id="KW-0963">Cytoplasm</keyword>
<comment type="domain">
    <text evidence="6">The N-terminal region is essential for activation of the IFNB promoter activity.</text>
</comment>
<dbReference type="PROSITE" id="PS50104">
    <property type="entry name" value="TIR"/>
    <property type="match status" value="1"/>
</dbReference>
<keyword evidence="2" id="KW-0597">Phosphoprotein</keyword>
<dbReference type="Pfam" id="PF12721">
    <property type="entry name" value="RHIM"/>
    <property type="match status" value="1"/>
</dbReference>
<keyword evidence="5 6" id="KW-0395">Inflammatory response</keyword>
<comment type="function">
    <text evidence="6">Involved in innate immunity against invading pathogens. Adapter used by TLR3, TLR4 (through TICAM2) and TLR5 to mediate NF-kappa-B and interferon-regulatory factor (IRF) activation, and to induce apoptosis. Ligand binding to these receptors results in TRIF recruitment through its TIR domain. Distinct protein-interaction motifs allow recruitment of the effector proteins TBK1, TRAF6 and RIPK1, which in turn, lead to the activation of transcription factors IRF3 and IRF7, NF-kappa-B and FADD respectively. Phosphorylation by TBK1 on the pLxIS motif leads to recruitment and subsequent activation of the transcription factor IRF3 to induce expression of type I interferon and exert a potent immunity against invading pathogens. Component of a multi-helicase-TICAM1 complex that acts as a cytoplasmic sensor of viral double-stranded RNA (dsRNA) and plays a role in the activation of a cascade of antiviral responses including the induction of pro-inflammatory cytokines.</text>
</comment>
<evidence type="ECO:0000256" key="5">
    <source>
        <dbReference type="ARBA" id="ARBA00023198"/>
    </source>
</evidence>
<dbReference type="GeneID" id="103603246"/>
<comment type="subcellular location">
    <subcellularLocation>
        <location evidence="6">Cytoplasmic vesicle</location>
        <location evidence="6">Autophagosome</location>
    </subcellularLocation>
    <subcellularLocation>
        <location evidence="6">Cytoplasm</location>
        <location evidence="6">Cytosol</location>
    </subcellularLocation>
    <subcellularLocation>
        <location evidence="6">Mitochondrion</location>
    </subcellularLocation>
</comment>
<name>A0ABM0RZB8_GALVR</name>
<feature type="domain" description="TIR" evidence="8">
    <location>
        <begin position="392"/>
        <end position="552"/>
    </location>
</feature>
<protein>
    <recommendedName>
        <fullName evidence="6">TIR domain-containing adapter molecule 1</fullName>
        <shortName evidence="6">TICAM-1</shortName>
    </recommendedName>
</protein>
<dbReference type="Gene3D" id="1.25.40.780">
    <property type="match status" value="1"/>
</dbReference>
<dbReference type="InterPro" id="IPR025735">
    <property type="entry name" value="RHIM"/>
</dbReference>
<keyword evidence="6" id="KW-0968">Cytoplasmic vesicle</keyword>
<dbReference type="InterPro" id="IPR040886">
    <property type="entry name" value="TRIF_N"/>
</dbReference>
<evidence type="ECO:0000313" key="10">
    <source>
        <dbReference type="RefSeq" id="XP_008585959.1"/>
    </source>
</evidence>
<evidence type="ECO:0000259" key="8">
    <source>
        <dbReference type="PROSITE" id="PS50104"/>
    </source>
</evidence>
<feature type="compositionally biased region" description="Low complexity" evidence="7">
    <location>
        <begin position="368"/>
        <end position="384"/>
    </location>
</feature>
<evidence type="ECO:0000256" key="4">
    <source>
        <dbReference type="ARBA" id="ARBA00022859"/>
    </source>
</evidence>
<dbReference type="PANTHER" id="PTHR47230">
    <property type="entry name" value="TIR DOMAIN-CONTAINING ADAPTER MOLECULE 1"/>
    <property type="match status" value="1"/>
</dbReference>
<dbReference type="Proteomes" id="UP000694923">
    <property type="component" value="Unplaced"/>
</dbReference>
<dbReference type="Gene3D" id="3.40.50.10140">
    <property type="entry name" value="Toll/interleukin-1 receptor homology (TIR) domain"/>
    <property type="match status" value="1"/>
</dbReference>
<evidence type="ECO:0000256" key="3">
    <source>
        <dbReference type="ARBA" id="ARBA00022588"/>
    </source>
</evidence>
<proteinExistence type="predicted"/>
<evidence type="ECO:0000256" key="7">
    <source>
        <dbReference type="SAM" id="MobiDB-lite"/>
    </source>
</evidence>
<dbReference type="InterPro" id="IPR000157">
    <property type="entry name" value="TIR_dom"/>
</dbReference>
<keyword evidence="6" id="KW-0053">Apoptosis</keyword>
<feature type="region of interest" description="Disordered" evidence="7">
    <location>
        <begin position="692"/>
        <end position="711"/>
    </location>
</feature>
<evidence type="ECO:0000256" key="1">
    <source>
        <dbReference type="ARBA" id="ARBA00022490"/>
    </source>
</evidence>
<dbReference type="PANTHER" id="PTHR47230:SF1">
    <property type="entry name" value="TIR DOMAIN-CONTAINING ADAPTER MOLECULE 1"/>
    <property type="match status" value="1"/>
</dbReference>
<organism evidence="9 10">
    <name type="scientific">Galeopterus variegatus</name>
    <name type="common">Malayan flying lemur</name>
    <name type="synonym">Cynocephalus variegatus</name>
    <dbReference type="NCBI Taxonomy" id="482537"/>
    <lineage>
        <taxon>Eukaryota</taxon>
        <taxon>Metazoa</taxon>
        <taxon>Chordata</taxon>
        <taxon>Craniata</taxon>
        <taxon>Vertebrata</taxon>
        <taxon>Euteleostomi</taxon>
        <taxon>Mammalia</taxon>
        <taxon>Eutheria</taxon>
        <taxon>Euarchontoglires</taxon>
        <taxon>Dermoptera</taxon>
        <taxon>Cynocephalidae</taxon>
        <taxon>Galeopterus</taxon>
    </lineage>
</organism>
<sequence length="711" mass="76715">MASPGPSLPGAFDILGAAGQDKLLYLKHKLKTLRLGCQGADLLHAMVLLKLGQDTEARISLEALKADAVAQLVARQWAGVDSTEAPEEPLDVSWAVARLYHLLAEEKLCPASMRDVAYQAALCALSSRDDHRLGELQDEARDRCGWDIIGDPGVFRPLHSDLDCLPPSSASPSGTRSLPRPIDNLSGWSHGHSLRSTGSPASLVSNLEISQSPTMALSLHHRPHGPSKLCDEPLTSQVPGPAPPGCQEPEEMSWPPSVDLASSPEPPNSPALGLPDVAPGPTPAGLPDSPAAPETSTHYPVECTEVCAAPKSLPSPILQPIENHCSVKDPTPPPQLSVEDTTSQHTKPHPPMPSEGPRTSPLSPSPSSPYSSHPASSSPCLSSPDVTSSEQKFYNFVVLHARADEHIALRVRERLEELGVPDGATFCEDFQVPGRGQLQCLQDAIEHSAFTILLLTCNFDCRLSRHQTSHTLMSSLTRHGWHDCVIPFLPLESSLAQLGSDVASLLGGLVWLDERSPIFARKVANTFKPQKLRARKATWRKEQDARTLREQSERLHAEQQQAAAVSAAHSAYLQSYLSWQAQMESLQMAFGSHMSFGTQVPSGAQVPFGGQVPLGVPPSFPSWPGCPQPQLLHPWQTGIPPPAFPRPPASPQPPAFPTASLEPPQGPGLQPLIIHHAQMVQLGINNHMWNQRGAQAPEDKTQEVEWPSDQA</sequence>
<dbReference type="SUPFAM" id="SSF52200">
    <property type="entry name" value="Toll/Interleukin receptor TIR domain"/>
    <property type="match status" value="1"/>
</dbReference>